<keyword evidence="2" id="KW-0963">Cytoplasm</keyword>
<proteinExistence type="inferred from homology"/>
<evidence type="ECO:0000256" key="1">
    <source>
        <dbReference type="ARBA" id="ARBA00010080"/>
    </source>
</evidence>
<reference evidence="4" key="1">
    <citation type="submission" date="2025-08" db="UniProtKB">
        <authorList>
            <consortium name="RefSeq"/>
        </authorList>
    </citation>
    <scope>IDENTIFICATION</scope>
</reference>
<gene>
    <name evidence="4" type="primary">LOC100204834</name>
</gene>
<evidence type="ECO:0000313" key="3">
    <source>
        <dbReference type="Proteomes" id="UP001652625"/>
    </source>
</evidence>
<evidence type="ECO:0000256" key="2">
    <source>
        <dbReference type="RuleBase" id="RU367083"/>
    </source>
</evidence>
<dbReference type="InterPro" id="IPR011990">
    <property type="entry name" value="TPR-like_helical_dom_sf"/>
</dbReference>
<sequence length="765" mass="86638">MPQIMKQDPPAREIASARKIITEQDRQIAKSAFALFKQKNYDECLEQLKRLSELRTHDARVTGNKSIVEYYLSNFTKTDEFIKQINGAKKQLEFGMVNTGDELDDIDRSYLLYNQAVISFHLKKFANGINILERLFKIIEPLDDLLAVKVCILLIELYLQTNQYDQAFGMIKFVESALLISKQNGEISKVVASKEMIDFFKPKIHMFKVRFLMRQPYNQCKKELKLAMNSSQNSAEALFLKSNLECLHGNYQKSIKLLNSAPKSSSITEGGHALPVMYYNNMSFVHFCMGKYNLAVLYAMKSLEENIAIMKVLPPMEKFSNYSGRSLQTLSINQRANIMYNMGVSLLFANKPEQAFECLMESQSEYQCNPRYWLRLAEACIGVFLKSSNKDKETMHPKKPDSIREVVGTGTHRKIVICPIRKTSDSCSFRQEGQSAAMPSATLDFGNLCLTNAMLLLPAERALEEHMIILMNNQKLSEDEGNGSLKKNNPGRLNVECPPGEPVQTKEAYNLRSSILCCHAYIALRLGDYYKSQEYCRLLLKMSHLTAPFKFLAHIYLIESLIKLDKVTEALQELSPENLKKLQTFEQDMLSMKTNEIFPKNLMEAQAAMMINVASAYCMRSDYDRCKHVLKQVVSMPISRWIMTHAILLSVFCELQMGQVSAALNLLKRNEVFPSSRLVDRVEASRLYANFQNPVIPQINSSELNHRRLHSTGSGLPPGISNNGFTSGFTSGNYNGSVVGGLASTVAFPMSTESSFSSQQRTQAT</sequence>
<comment type="subcellular location">
    <subcellularLocation>
        <location evidence="2">Cytoplasm</location>
    </subcellularLocation>
    <subcellularLocation>
        <location evidence="2">Nucleus</location>
    </subcellularLocation>
</comment>
<dbReference type="PANTHER" id="PTHR12979">
    <property type="entry name" value="CCR4-NOT TRANSCRIPTION COMPLEX SUBUNIT 10"/>
    <property type="match status" value="1"/>
</dbReference>
<dbReference type="SUPFAM" id="SSF48452">
    <property type="entry name" value="TPR-like"/>
    <property type="match status" value="2"/>
</dbReference>
<keyword evidence="2" id="KW-0805">Transcription regulation</keyword>
<name>A0ABM4DNB8_HYDVU</name>
<accession>A0ABM4DNB8</accession>
<dbReference type="Proteomes" id="UP001652625">
    <property type="component" value="Chromosome 15"/>
</dbReference>
<keyword evidence="2" id="KW-0943">RNA-mediated gene silencing</keyword>
<evidence type="ECO:0000313" key="4">
    <source>
        <dbReference type="RefSeq" id="XP_065676056.1"/>
    </source>
</evidence>
<dbReference type="GeneID" id="100204834"/>
<keyword evidence="2" id="KW-0804">Transcription</keyword>
<dbReference type="PANTHER" id="PTHR12979:SF5">
    <property type="entry name" value="CCR4-NOT TRANSCRIPTION COMPLEX SUBUNIT 10"/>
    <property type="match status" value="1"/>
</dbReference>
<keyword evidence="2" id="KW-0810">Translation regulation</keyword>
<keyword evidence="3" id="KW-1185">Reference proteome</keyword>
<protein>
    <recommendedName>
        <fullName evidence="2">CCR4-NOT transcription complex subunit 10</fullName>
    </recommendedName>
</protein>
<dbReference type="InterPro" id="IPR039740">
    <property type="entry name" value="CNOT10"/>
</dbReference>
<keyword evidence="2" id="KW-0539">Nucleus</keyword>
<comment type="function">
    <text evidence="2">Component of the CCR4-NOT complex which is one of the major cellular mRNA deadenylases and is linked to various cellular processes including bulk mRNA degradation, miRNA-mediated repression, translational repression during translational initiation and general transcription regulation.</text>
</comment>
<dbReference type="Gene3D" id="1.25.40.10">
    <property type="entry name" value="Tetratricopeptide repeat domain"/>
    <property type="match status" value="2"/>
</dbReference>
<comment type="similarity">
    <text evidence="1 2">Belongs to the CNOT10 family.</text>
</comment>
<dbReference type="RefSeq" id="XP_065676056.1">
    <property type="nucleotide sequence ID" value="XM_065819984.1"/>
</dbReference>
<organism evidence="3 4">
    <name type="scientific">Hydra vulgaris</name>
    <name type="common">Hydra</name>
    <name type="synonym">Hydra attenuata</name>
    <dbReference type="NCBI Taxonomy" id="6087"/>
    <lineage>
        <taxon>Eukaryota</taxon>
        <taxon>Metazoa</taxon>
        <taxon>Cnidaria</taxon>
        <taxon>Hydrozoa</taxon>
        <taxon>Hydroidolina</taxon>
        <taxon>Anthoathecata</taxon>
        <taxon>Aplanulata</taxon>
        <taxon>Hydridae</taxon>
        <taxon>Hydra</taxon>
    </lineage>
</organism>